<comment type="caution">
    <text evidence="2">The sequence shown here is derived from an EMBL/GenBank/DDBJ whole genome shotgun (WGS) entry which is preliminary data.</text>
</comment>
<reference evidence="2 3" key="1">
    <citation type="journal article" date="2022" name="Nat. Plants">
        <title>Genomes of leafy and leafless Platanthera orchids illuminate the evolution of mycoheterotrophy.</title>
        <authorList>
            <person name="Li M.H."/>
            <person name="Liu K.W."/>
            <person name="Li Z."/>
            <person name="Lu H.C."/>
            <person name="Ye Q.L."/>
            <person name="Zhang D."/>
            <person name="Wang J.Y."/>
            <person name="Li Y.F."/>
            <person name="Zhong Z.M."/>
            <person name="Liu X."/>
            <person name="Yu X."/>
            <person name="Liu D.K."/>
            <person name="Tu X.D."/>
            <person name="Liu B."/>
            <person name="Hao Y."/>
            <person name="Liao X.Y."/>
            <person name="Jiang Y.T."/>
            <person name="Sun W.H."/>
            <person name="Chen J."/>
            <person name="Chen Y.Q."/>
            <person name="Ai Y."/>
            <person name="Zhai J.W."/>
            <person name="Wu S.S."/>
            <person name="Zhou Z."/>
            <person name="Hsiao Y.Y."/>
            <person name="Wu W.L."/>
            <person name="Chen Y.Y."/>
            <person name="Lin Y.F."/>
            <person name="Hsu J.L."/>
            <person name="Li C.Y."/>
            <person name="Wang Z.W."/>
            <person name="Zhao X."/>
            <person name="Zhong W.Y."/>
            <person name="Ma X.K."/>
            <person name="Ma L."/>
            <person name="Huang J."/>
            <person name="Chen G.Z."/>
            <person name="Huang M.Z."/>
            <person name="Huang L."/>
            <person name="Peng D.H."/>
            <person name="Luo Y.B."/>
            <person name="Zou S.Q."/>
            <person name="Chen S.P."/>
            <person name="Lan S."/>
            <person name="Tsai W.C."/>
            <person name="Van de Peer Y."/>
            <person name="Liu Z.J."/>
        </authorList>
    </citation>
    <scope>NUCLEOTIDE SEQUENCE [LARGE SCALE GENOMIC DNA]</scope>
    <source>
        <strain evidence="2">Lor287</strain>
    </source>
</reference>
<feature type="compositionally biased region" description="Polar residues" evidence="1">
    <location>
        <begin position="68"/>
        <end position="79"/>
    </location>
</feature>
<dbReference type="PROSITE" id="PS51257">
    <property type="entry name" value="PROKAR_LIPOPROTEIN"/>
    <property type="match status" value="1"/>
</dbReference>
<protein>
    <submittedName>
        <fullName evidence="2">Uncharacterized protein</fullName>
    </submittedName>
</protein>
<evidence type="ECO:0000256" key="1">
    <source>
        <dbReference type="SAM" id="MobiDB-lite"/>
    </source>
</evidence>
<feature type="compositionally biased region" description="Basic residues" evidence="1">
    <location>
        <begin position="40"/>
        <end position="50"/>
    </location>
</feature>
<proteinExistence type="predicted"/>
<dbReference type="AlphaFoldDB" id="A0AAP0B4P1"/>
<feature type="compositionally biased region" description="Low complexity" evidence="1">
    <location>
        <begin position="8"/>
        <end position="24"/>
    </location>
</feature>
<evidence type="ECO:0000313" key="3">
    <source>
        <dbReference type="Proteomes" id="UP001418222"/>
    </source>
</evidence>
<name>A0AAP0B4P1_9ASPA</name>
<sequence length="79" mass="8418">MSRSVVLSSTPAPATPSTAPAAPTIFACRESSRSLAKMSKNARRHLRQSRGTHPEGNYCPAKTPPPVSFSSSAKSIYSR</sequence>
<dbReference type="Proteomes" id="UP001418222">
    <property type="component" value="Unassembled WGS sequence"/>
</dbReference>
<organism evidence="2 3">
    <name type="scientific">Platanthera zijinensis</name>
    <dbReference type="NCBI Taxonomy" id="2320716"/>
    <lineage>
        <taxon>Eukaryota</taxon>
        <taxon>Viridiplantae</taxon>
        <taxon>Streptophyta</taxon>
        <taxon>Embryophyta</taxon>
        <taxon>Tracheophyta</taxon>
        <taxon>Spermatophyta</taxon>
        <taxon>Magnoliopsida</taxon>
        <taxon>Liliopsida</taxon>
        <taxon>Asparagales</taxon>
        <taxon>Orchidaceae</taxon>
        <taxon>Orchidoideae</taxon>
        <taxon>Orchideae</taxon>
        <taxon>Orchidinae</taxon>
        <taxon>Platanthera</taxon>
    </lineage>
</organism>
<gene>
    <name evidence="2" type="ORF">KSP39_PZI017688</name>
</gene>
<evidence type="ECO:0000313" key="2">
    <source>
        <dbReference type="EMBL" id="KAK8928369.1"/>
    </source>
</evidence>
<keyword evidence="3" id="KW-1185">Reference proteome</keyword>
<dbReference type="EMBL" id="JBBWWQ010000015">
    <property type="protein sequence ID" value="KAK8928369.1"/>
    <property type="molecule type" value="Genomic_DNA"/>
</dbReference>
<feature type="region of interest" description="Disordered" evidence="1">
    <location>
        <begin position="1"/>
        <end position="79"/>
    </location>
</feature>
<accession>A0AAP0B4P1</accession>